<keyword evidence="3" id="KW-0614">Plasmid</keyword>
<dbReference type="KEGG" id="mev:Metev_2298"/>
<dbReference type="HOGENOM" id="CLU_1118213_0_0_2"/>
<dbReference type="Pfam" id="PF04471">
    <property type="entry name" value="Mrr_cat"/>
    <property type="match status" value="1"/>
</dbReference>
<name>D7EBZ1_METEZ</name>
<protein>
    <submittedName>
        <fullName evidence="3">Restriction endonuclease</fullName>
    </submittedName>
</protein>
<dbReference type="GO" id="GO:0003677">
    <property type="term" value="F:DNA binding"/>
    <property type="evidence" value="ECO:0007669"/>
    <property type="project" value="InterPro"/>
</dbReference>
<dbReference type="Gene3D" id="3.40.1350.10">
    <property type="match status" value="1"/>
</dbReference>
<dbReference type="PANTHER" id="PTHR30015:SF6">
    <property type="entry name" value="SLL1429 PROTEIN"/>
    <property type="match status" value="1"/>
</dbReference>
<dbReference type="PANTHER" id="PTHR30015">
    <property type="entry name" value="MRR RESTRICTION SYSTEM PROTEIN"/>
    <property type="match status" value="1"/>
</dbReference>
<keyword evidence="3" id="KW-0255">Endonuclease</keyword>
<feature type="region of interest" description="Disordered" evidence="1">
    <location>
        <begin position="103"/>
        <end position="129"/>
    </location>
</feature>
<keyword evidence="3" id="KW-0378">Hydrolase</keyword>
<proteinExistence type="predicted"/>
<sequence length="243" mass="27940">MKVENKDKIIDSAVESMLEVMLSTDSHCTKKEIEDCLIRMEHLAADTIIEHLYHDGYYQDLENILIQIGQPAVDCLSGKIKQYQRYGDTHQLQLILDRVEENIENQDSSDSRKQNQKIQTTGNSQQNNNLDEMSWKEFEDFIESMYRDKGYLVERTGIKDMGADFVITEYGVERTAVLIKHLNPGQKVTRNAVQEIVAAKSYYHCNSAIVVSNQDFTQKAVKLAESNNVSLINREQLEEMVNL</sequence>
<geneLocation type="plasmid" evidence="3 4">
    <name>pMETEV01</name>
</geneLocation>
<gene>
    <name evidence="3" type="ordered locus">Metev_2298</name>
</gene>
<dbReference type="SUPFAM" id="SSF52980">
    <property type="entry name" value="Restriction endonuclease-like"/>
    <property type="match status" value="1"/>
</dbReference>
<dbReference type="AlphaFoldDB" id="D7EBZ1"/>
<dbReference type="GO" id="GO:0015666">
    <property type="term" value="F:restriction endodeoxyribonuclease activity"/>
    <property type="evidence" value="ECO:0007669"/>
    <property type="project" value="TreeGrafter"/>
</dbReference>
<dbReference type="InterPro" id="IPR052906">
    <property type="entry name" value="Type_IV_Methyl-Rstrct_Enzyme"/>
</dbReference>
<dbReference type="Proteomes" id="UP000000391">
    <property type="component" value="Plasmid pMETEV01"/>
</dbReference>
<reference evidence="3 4" key="1">
    <citation type="submission" date="2010-06" db="EMBL/GenBank/DDBJ databases">
        <title>Complete sequence plasmid of Methanohalobium evestigatum Z-7303.</title>
        <authorList>
            <consortium name="US DOE Joint Genome Institute"/>
            <person name="Lucas S."/>
            <person name="Copeland A."/>
            <person name="Lapidus A."/>
            <person name="Cheng J.-F."/>
            <person name="Bruce D."/>
            <person name="Goodwin L."/>
            <person name="Pitluck S."/>
            <person name="Saunders E."/>
            <person name="Detter J.C."/>
            <person name="Han C."/>
            <person name="Tapia R."/>
            <person name="Land M."/>
            <person name="Hauser L."/>
            <person name="Kyrpides N."/>
            <person name="Mikhailova N."/>
            <person name="Sieprawska-Lupa M."/>
            <person name="Whitman W.B."/>
            <person name="Anderson I."/>
            <person name="Woyke T."/>
        </authorList>
    </citation>
    <scope>NUCLEOTIDE SEQUENCE [LARGE SCALE GENOMIC DNA]</scope>
    <source>
        <strain evidence="4">ATCC BAA-1072 / DSM 3721 / NBRC 107634 / OCM 161 / Z-7303</strain>
        <plasmid evidence="4">Plasmid pMETEV01</plasmid>
    </source>
</reference>
<dbReference type="EMBL" id="CP002070">
    <property type="protein sequence ID" value="ADI75113.1"/>
    <property type="molecule type" value="Genomic_DNA"/>
</dbReference>
<accession>D7EBZ1</accession>
<feature type="compositionally biased region" description="Polar residues" evidence="1">
    <location>
        <begin position="116"/>
        <end position="129"/>
    </location>
</feature>
<evidence type="ECO:0000259" key="2">
    <source>
        <dbReference type="Pfam" id="PF04471"/>
    </source>
</evidence>
<keyword evidence="4" id="KW-1185">Reference proteome</keyword>
<feature type="domain" description="Restriction endonuclease type IV Mrr" evidence="2">
    <location>
        <begin position="130"/>
        <end position="241"/>
    </location>
</feature>
<evidence type="ECO:0000313" key="3">
    <source>
        <dbReference type="EMBL" id="ADI75113.1"/>
    </source>
</evidence>
<dbReference type="InterPro" id="IPR007560">
    <property type="entry name" value="Restrct_endonuc_IV_Mrr"/>
</dbReference>
<evidence type="ECO:0000256" key="1">
    <source>
        <dbReference type="SAM" id="MobiDB-lite"/>
    </source>
</evidence>
<keyword evidence="3" id="KW-0540">Nuclease</keyword>
<dbReference type="GO" id="GO:0009307">
    <property type="term" value="P:DNA restriction-modification system"/>
    <property type="evidence" value="ECO:0007669"/>
    <property type="project" value="InterPro"/>
</dbReference>
<dbReference type="InterPro" id="IPR011335">
    <property type="entry name" value="Restrct_endonuc-II-like"/>
</dbReference>
<dbReference type="InterPro" id="IPR011856">
    <property type="entry name" value="tRNA_endonuc-like_dom_sf"/>
</dbReference>
<evidence type="ECO:0000313" key="4">
    <source>
        <dbReference type="Proteomes" id="UP000000391"/>
    </source>
</evidence>
<organism evidence="3 4">
    <name type="scientific">Methanohalobium evestigatum (strain ATCC BAA-1072 / DSM 3721 / NBRC 107634 / OCM 161 / Z-7303)</name>
    <dbReference type="NCBI Taxonomy" id="644295"/>
    <lineage>
        <taxon>Archaea</taxon>
        <taxon>Methanobacteriati</taxon>
        <taxon>Methanobacteriota</taxon>
        <taxon>Stenosarchaea group</taxon>
        <taxon>Methanomicrobia</taxon>
        <taxon>Methanosarcinales</taxon>
        <taxon>Methanosarcinaceae</taxon>
        <taxon>Methanohalobium</taxon>
    </lineage>
</organism>